<accession>A0AAN6V421</accession>
<comment type="caution">
    <text evidence="2">The sequence shown here is derived from an EMBL/GenBank/DDBJ whole genome shotgun (WGS) entry which is preliminary data.</text>
</comment>
<keyword evidence="3" id="KW-1185">Reference proteome</keyword>
<feature type="compositionally biased region" description="Gly residues" evidence="1">
    <location>
        <begin position="281"/>
        <end position="290"/>
    </location>
</feature>
<evidence type="ECO:0000313" key="3">
    <source>
        <dbReference type="Proteomes" id="UP001302676"/>
    </source>
</evidence>
<name>A0AAN6V421_9PEZI</name>
<feature type="region of interest" description="Disordered" evidence="1">
    <location>
        <begin position="269"/>
        <end position="290"/>
    </location>
</feature>
<protein>
    <submittedName>
        <fullName evidence="2">Uncharacterized protein</fullName>
    </submittedName>
</protein>
<sequence>MDPTDILQLISSPAQLELPAVAPIDGITNSLLHPLAGERAVNDNSSKMTPPPPPPCPQPPIALQLSLLYPLAPFTILTPTNSILPLGKGYSRSFVDPDYSHPFLNPDHPYSFSAIGGKWRQALAAHAPLVGHMIFDLSFPRAHSVIADPGPAAERCRDYGWHFEKGFELSPREILQWVVDITTDVRTRMERVGRCRELHFEVVYGGEDDDKLGGFSEEWKATLQSRLAFAMRWPGRGSRMAGGSLSLREIERRGGCDLRESRGRESGKWEENRVGYQRNGNGSGVGRLLQ</sequence>
<evidence type="ECO:0000313" key="2">
    <source>
        <dbReference type="EMBL" id="KAK4144478.1"/>
    </source>
</evidence>
<reference evidence="2" key="1">
    <citation type="journal article" date="2023" name="Mol. Phylogenet. Evol.">
        <title>Genome-scale phylogeny and comparative genomics of the fungal order Sordariales.</title>
        <authorList>
            <person name="Hensen N."/>
            <person name="Bonometti L."/>
            <person name="Westerberg I."/>
            <person name="Brannstrom I.O."/>
            <person name="Guillou S."/>
            <person name="Cros-Aarteil S."/>
            <person name="Calhoun S."/>
            <person name="Haridas S."/>
            <person name="Kuo A."/>
            <person name="Mondo S."/>
            <person name="Pangilinan J."/>
            <person name="Riley R."/>
            <person name="LaButti K."/>
            <person name="Andreopoulos B."/>
            <person name="Lipzen A."/>
            <person name="Chen C."/>
            <person name="Yan M."/>
            <person name="Daum C."/>
            <person name="Ng V."/>
            <person name="Clum A."/>
            <person name="Steindorff A."/>
            <person name="Ohm R.A."/>
            <person name="Martin F."/>
            <person name="Silar P."/>
            <person name="Natvig D.O."/>
            <person name="Lalanne C."/>
            <person name="Gautier V."/>
            <person name="Ament-Velasquez S.L."/>
            <person name="Kruys A."/>
            <person name="Hutchinson M.I."/>
            <person name="Powell A.J."/>
            <person name="Barry K."/>
            <person name="Miller A.N."/>
            <person name="Grigoriev I.V."/>
            <person name="Debuchy R."/>
            <person name="Gladieux P."/>
            <person name="Hiltunen Thoren M."/>
            <person name="Johannesson H."/>
        </authorList>
    </citation>
    <scope>NUCLEOTIDE SEQUENCE</scope>
    <source>
        <strain evidence="2">CBS 141.50</strain>
    </source>
</reference>
<dbReference type="EMBL" id="MU853576">
    <property type="protein sequence ID" value="KAK4144478.1"/>
    <property type="molecule type" value="Genomic_DNA"/>
</dbReference>
<dbReference type="RefSeq" id="XP_062637849.1">
    <property type="nucleotide sequence ID" value="XM_062780368.1"/>
</dbReference>
<dbReference type="AlphaFoldDB" id="A0AAN6V421"/>
<dbReference type="Proteomes" id="UP001302676">
    <property type="component" value="Unassembled WGS sequence"/>
</dbReference>
<evidence type="ECO:0000256" key="1">
    <source>
        <dbReference type="SAM" id="MobiDB-lite"/>
    </source>
</evidence>
<organism evidence="2 3">
    <name type="scientific">Dichotomopilus funicola</name>
    <dbReference type="NCBI Taxonomy" id="1934379"/>
    <lineage>
        <taxon>Eukaryota</taxon>
        <taxon>Fungi</taxon>
        <taxon>Dikarya</taxon>
        <taxon>Ascomycota</taxon>
        <taxon>Pezizomycotina</taxon>
        <taxon>Sordariomycetes</taxon>
        <taxon>Sordariomycetidae</taxon>
        <taxon>Sordariales</taxon>
        <taxon>Chaetomiaceae</taxon>
        <taxon>Dichotomopilus</taxon>
    </lineage>
</organism>
<proteinExistence type="predicted"/>
<dbReference type="GeneID" id="87816981"/>
<gene>
    <name evidence="2" type="ORF">C8A04DRAFT_27664</name>
</gene>
<reference evidence="2" key="2">
    <citation type="submission" date="2023-05" db="EMBL/GenBank/DDBJ databases">
        <authorList>
            <consortium name="Lawrence Berkeley National Laboratory"/>
            <person name="Steindorff A."/>
            <person name="Hensen N."/>
            <person name="Bonometti L."/>
            <person name="Westerberg I."/>
            <person name="Brannstrom I.O."/>
            <person name="Guillou S."/>
            <person name="Cros-Aarteil S."/>
            <person name="Calhoun S."/>
            <person name="Haridas S."/>
            <person name="Kuo A."/>
            <person name="Mondo S."/>
            <person name="Pangilinan J."/>
            <person name="Riley R."/>
            <person name="Labutti K."/>
            <person name="Andreopoulos B."/>
            <person name="Lipzen A."/>
            <person name="Chen C."/>
            <person name="Yanf M."/>
            <person name="Daum C."/>
            <person name="Ng V."/>
            <person name="Clum A."/>
            <person name="Ohm R."/>
            <person name="Martin F."/>
            <person name="Silar P."/>
            <person name="Natvig D."/>
            <person name="Lalanne C."/>
            <person name="Gautier V."/>
            <person name="Ament-Velasquez S.L."/>
            <person name="Kruys A."/>
            <person name="Hutchinson M.I."/>
            <person name="Powell A.J."/>
            <person name="Barry K."/>
            <person name="Miller A.N."/>
            <person name="Grigoriev I.V."/>
            <person name="Debuchy R."/>
            <person name="Gladieux P."/>
            <person name="Thoren M.H."/>
            <person name="Johannesson H."/>
        </authorList>
    </citation>
    <scope>NUCLEOTIDE SEQUENCE</scope>
    <source>
        <strain evidence="2">CBS 141.50</strain>
    </source>
</reference>